<dbReference type="InterPro" id="IPR051686">
    <property type="entry name" value="Lipoprotein_DolP"/>
</dbReference>
<dbReference type="PANTHER" id="PTHR34606:SF4">
    <property type="entry name" value="OUTER MEMBRANE LIPOPROTEIN DOLP"/>
    <property type="match status" value="1"/>
</dbReference>
<accession>A0A139XG47</accession>
<evidence type="ECO:0000313" key="4">
    <source>
        <dbReference type="Proteomes" id="UP000076925"/>
    </source>
</evidence>
<dbReference type="InterPro" id="IPR014004">
    <property type="entry name" value="Transpt-assoc_nodulatn_dom_bac"/>
</dbReference>
<keyword evidence="1" id="KW-0732">Signal</keyword>
<evidence type="ECO:0000259" key="2">
    <source>
        <dbReference type="PROSITE" id="PS50914"/>
    </source>
</evidence>
<evidence type="ECO:0000313" key="3">
    <source>
        <dbReference type="EMBL" id="KYC43675.1"/>
    </source>
</evidence>
<evidence type="ECO:0000256" key="1">
    <source>
        <dbReference type="ARBA" id="ARBA00022729"/>
    </source>
</evidence>
<dbReference type="Pfam" id="PF04972">
    <property type="entry name" value="BON"/>
    <property type="match status" value="3"/>
</dbReference>
<feature type="domain" description="BON" evidence="2">
    <location>
        <begin position="2"/>
        <end position="70"/>
    </location>
</feature>
<dbReference type="STRING" id="128403.WA1_00445"/>
<dbReference type="SMART" id="SM00749">
    <property type="entry name" value="BON"/>
    <property type="match status" value="3"/>
</dbReference>
<gene>
    <name evidence="3" type="ORF">WA1_00445</name>
</gene>
<reference evidence="3 4" key="1">
    <citation type="journal article" date="2013" name="Genome Biol. Evol.">
        <title>Genomes of Stigonematalean cyanobacteria (subsection V) and the evolution of oxygenic photosynthesis from prokaryotes to plastids.</title>
        <authorList>
            <person name="Dagan T."/>
            <person name="Roettger M."/>
            <person name="Stucken K."/>
            <person name="Landan G."/>
            <person name="Koch R."/>
            <person name="Major P."/>
            <person name="Gould S.B."/>
            <person name="Goremykin V.V."/>
            <person name="Rippka R."/>
            <person name="Tandeau de Marsac N."/>
            <person name="Gugger M."/>
            <person name="Lockhart P.J."/>
            <person name="Allen J.F."/>
            <person name="Brune I."/>
            <person name="Maus I."/>
            <person name="Puhler A."/>
            <person name="Martin W.F."/>
        </authorList>
    </citation>
    <scope>NUCLEOTIDE SEQUENCE [LARGE SCALE GENOMIC DNA]</scope>
    <source>
        <strain evidence="3 4">PCC 7110</strain>
    </source>
</reference>
<dbReference type="InterPro" id="IPR007055">
    <property type="entry name" value="BON_dom"/>
</dbReference>
<dbReference type="OrthoDB" id="509304at2"/>
<proteinExistence type="predicted"/>
<sequence>MTDEELRTIIVDKLCWDDRANTSEVNVIVNNSKVTLTGTVSSSRAKRIVEEDVREVVGILKINNQLWVQYLPMTPVLTDEEVASNVVNSLARNPDIDDNKIDVSVIGGLLTLHGTVDAFWKKFQAEDIAYGITGVIDVINELAVVPTKDARDEEIAKSIENALESNMDVEAEDVNVIVENSRVSLIGFVPNWAAWRAAHNTASYTTGVTMVVDKLAIRYPEN</sequence>
<feature type="domain" description="BON" evidence="2">
    <location>
        <begin position="151"/>
        <end position="219"/>
    </location>
</feature>
<feature type="domain" description="BON" evidence="2">
    <location>
        <begin position="78"/>
        <end position="146"/>
    </location>
</feature>
<dbReference type="Gene3D" id="3.30.1340.30">
    <property type="match status" value="3"/>
</dbReference>
<dbReference type="EMBL" id="ANNX02000012">
    <property type="protein sequence ID" value="KYC43675.1"/>
    <property type="molecule type" value="Genomic_DNA"/>
</dbReference>
<dbReference type="Proteomes" id="UP000076925">
    <property type="component" value="Unassembled WGS sequence"/>
</dbReference>
<protein>
    <submittedName>
        <fullName evidence="3">Transport-associated protein</fullName>
    </submittedName>
</protein>
<dbReference type="AlphaFoldDB" id="A0A139XG47"/>
<dbReference type="PANTHER" id="PTHR34606">
    <property type="entry name" value="BON DOMAIN-CONTAINING PROTEIN"/>
    <property type="match status" value="1"/>
</dbReference>
<organism evidence="3 4">
    <name type="scientific">Scytonema hofmannii PCC 7110</name>
    <dbReference type="NCBI Taxonomy" id="128403"/>
    <lineage>
        <taxon>Bacteria</taxon>
        <taxon>Bacillati</taxon>
        <taxon>Cyanobacteriota</taxon>
        <taxon>Cyanophyceae</taxon>
        <taxon>Nostocales</taxon>
        <taxon>Scytonemataceae</taxon>
        <taxon>Scytonema</taxon>
    </lineage>
</organism>
<dbReference type="RefSeq" id="WP_017742200.1">
    <property type="nucleotide sequence ID" value="NZ_KQ976354.1"/>
</dbReference>
<name>A0A139XG47_9CYAN</name>
<dbReference type="PROSITE" id="PS50914">
    <property type="entry name" value="BON"/>
    <property type="match status" value="3"/>
</dbReference>
<comment type="caution">
    <text evidence="3">The sequence shown here is derived from an EMBL/GenBank/DDBJ whole genome shotgun (WGS) entry which is preliminary data.</text>
</comment>
<keyword evidence="4" id="KW-1185">Reference proteome</keyword>